<dbReference type="Proteomes" id="UP000020077">
    <property type="component" value="Unassembled WGS sequence"/>
</dbReference>
<reference evidence="1 2" key="1">
    <citation type="submission" date="2014-02" db="EMBL/GenBank/DDBJ databases">
        <title>Expanding our view of genomic diversity in Candidatus Accumulibacter clades.</title>
        <authorList>
            <person name="Skennerton C.T."/>
            <person name="Barr J.J."/>
            <person name="Slater F.R."/>
            <person name="Bond P.L."/>
            <person name="Tyson G.W."/>
        </authorList>
    </citation>
    <scope>NUCLEOTIDE SEQUENCE [LARGE SCALE GENOMIC DNA]</scope>
    <source>
        <strain evidence="2">BA-91</strain>
    </source>
</reference>
<dbReference type="EMBL" id="JDVG02000684">
    <property type="protein sequence ID" value="KFB70547.1"/>
    <property type="molecule type" value="Genomic_DNA"/>
</dbReference>
<gene>
    <name evidence="1" type="ORF">AW09_004350</name>
</gene>
<evidence type="ECO:0000313" key="2">
    <source>
        <dbReference type="Proteomes" id="UP000020077"/>
    </source>
</evidence>
<dbReference type="AlphaFoldDB" id="A0A080LR04"/>
<accession>A0A080LR04</accession>
<proteinExistence type="predicted"/>
<organism evidence="1 2">
    <name type="scientific">Candidatus Accumulibacter phosphatis</name>
    <dbReference type="NCBI Taxonomy" id="327160"/>
    <lineage>
        <taxon>Bacteria</taxon>
        <taxon>Pseudomonadati</taxon>
        <taxon>Pseudomonadota</taxon>
        <taxon>Betaproteobacteria</taxon>
        <taxon>Candidatus Accumulibacter</taxon>
    </lineage>
</organism>
<sequence>MNTGFIQANTAARNASGGNVQIDVQASGGLGHNPCRITGGSSLVQTGRGGLAPFARDLLGPLRGVHDQGVPGNVMTVGGLLPSLPDDPSYFSASWRCANDGQTPRS</sequence>
<comment type="caution">
    <text evidence="1">The sequence shown here is derived from an EMBL/GenBank/DDBJ whole genome shotgun (WGS) entry which is preliminary data.</text>
</comment>
<protein>
    <submittedName>
        <fullName evidence="1">Uncharacterized protein</fullName>
    </submittedName>
</protein>
<evidence type="ECO:0000313" key="1">
    <source>
        <dbReference type="EMBL" id="KFB70547.1"/>
    </source>
</evidence>
<name>A0A080LR04_9PROT</name>